<dbReference type="InterPro" id="IPR003111">
    <property type="entry name" value="Lon_prtase_N"/>
</dbReference>
<accession>A0A4U1JFF6</accession>
<comment type="caution">
    <text evidence="2">The sequence shown here is derived from an EMBL/GenBank/DDBJ whole genome shotgun (WGS) entry which is preliminary data.</text>
</comment>
<dbReference type="AlphaFoldDB" id="A0A4U1JFF6"/>
<reference evidence="2 3" key="1">
    <citation type="submission" date="2019-04" db="EMBL/GenBank/DDBJ databases">
        <authorList>
            <person name="Li Y."/>
            <person name="Wang J."/>
        </authorList>
    </citation>
    <scope>NUCLEOTIDE SEQUENCE [LARGE SCALE GENOMIC DNA]</scope>
    <source>
        <strain evidence="2 3">DSM 14668</strain>
    </source>
</reference>
<feature type="domain" description="Lon N-terminal" evidence="1">
    <location>
        <begin position="14"/>
        <end position="206"/>
    </location>
</feature>
<gene>
    <name evidence="2" type="ORF">E8A74_11425</name>
</gene>
<dbReference type="GO" id="GO:0006508">
    <property type="term" value="P:proteolysis"/>
    <property type="evidence" value="ECO:0007669"/>
    <property type="project" value="UniProtKB-KW"/>
</dbReference>
<evidence type="ECO:0000313" key="3">
    <source>
        <dbReference type="Proteomes" id="UP000309215"/>
    </source>
</evidence>
<dbReference type="Gene3D" id="1.20.58.1480">
    <property type="match status" value="1"/>
</dbReference>
<evidence type="ECO:0000259" key="1">
    <source>
        <dbReference type="PROSITE" id="PS51787"/>
    </source>
</evidence>
<dbReference type="InterPro" id="IPR015947">
    <property type="entry name" value="PUA-like_sf"/>
</dbReference>
<evidence type="ECO:0000313" key="2">
    <source>
        <dbReference type="EMBL" id="TKD09765.1"/>
    </source>
</evidence>
<dbReference type="PROSITE" id="PS51787">
    <property type="entry name" value="LON_N"/>
    <property type="match status" value="1"/>
</dbReference>
<sequence>MNTLSDLLEALPALPLFPLPNTVLFPGALLPLHVFEPRYRAMVTDVLKTHRSMAIVMITNERPMDAHGHPEIAQVAGLGTIVDHTELPGGRFNILLRGRVRVRLSELSFEPPYRRASAEVLVPQDEEITQSELSALVSTATAFAQFVRERDRGFEFRLPRDAKPALLADLCAHHLVLDARERQAILETLSPRARVRRVAEVLAMQRHTLMPGGRDLN</sequence>
<dbReference type="OrthoDB" id="9806457at2"/>
<dbReference type="PANTHER" id="PTHR46732:SF8">
    <property type="entry name" value="ATP-DEPENDENT PROTEASE LA (LON) DOMAIN PROTEIN"/>
    <property type="match status" value="1"/>
</dbReference>
<proteinExistence type="predicted"/>
<dbReference type="GO" id="GO:0008233">
    <property type="term" value="F:peptidase activity"/>
    <property type="evidence" value="ECO:0007669"/>
    <property type="project" value="UniProtKB-KW"/>
</dbReference>
<dbReference type="Proteomes" id="UP000309215">
    <property type="component" value="Unassembled WGS sequence"/>
</dbReference>
<dbReference type="SMART" id="SM00464">
    <property type="entry name" value="LON"/>
    <property type="match status" value="1"/>
</dbReference>
<dbReference type="PANTHER" id="PTHR46732">
    <property type="entry name" value="ATP-DEPENDENT PROTEASE LA (LON) DOMAIN PROTEIN"/>
    <property type="match status" value="1"/>
</dbReference>
<keyword evidence="2" id="KW-0645">Protease</keyword>
<dbReference type="EMBL" id="SSMQ01000009">
    <property type="protein sequence ID" value="TKD09765.1"/>
    <property type="molecule type" value="Genomic_DNA"/>
</dbReference>
<dbReference type="Gene3D" id="2.30.130.40">
    <property type="entry name" value="LON domain-like"/>
    <property type="match status" value="1"/>
</dbReference>
<dbReference type="InterPro" id="IPR046336">
    <property type="entry name" value="Lon_prtase_N_sf"/>
</dbReference>
<keyword evidence="3" id="KW-1185">Reference proteome</keyword>
<name>A0A4U1JFF6_9BACT</name>
<dbReference type="RefSeq" id="WP_136928988.1">
    <property type="nucleotide sequence ID" value="NZ_SSMQ01000009.1"/>
</dbReference>
<protein>
    <submittedName>
        <fullName evidence="2">ATP-dependent protease</fullName>
    </submittedName>
</protein>
<organism evidence="2 3">
    <name type="scientific">Polyangium fumosum</name>
    <dbReference type="NCBI Taxonomy" id="889272"/>
    <lineage>
        <taxon>Bacteria</taxon>
        <taxon>Pseudomonadati</taxon>
        <taxon>Myxococcota</taxon>
        <taxon>Polyangia</taxon>
        <taxon>Polyangiales</taxon>
        <taxon>Polyangiaceae</taxon>
        <taxon>Polyangium</taxon>
    </lineage>
</organism>
<dbReference type="Pfam" id="PF02190">
    <property type="entry name" value="LON_substr_bdg"/>
    <property type="match status" value="1"/>
</dbReference>
<dbReference type="SUPFAM" id="SSF88697">
    <property type="entry name" value="PUA domain-like"/>
    <property type="match status" value="1"/>
</dbReference>
<keyword evidence="2" id="KW-0378">Hydrolase</keyword>